<name>A0A9D1GF50_9BACT</name>
<proteinExistence type="predicted"/>
<reference evidence="2" key="2">
    <citation type="journal article" date="2021" name="PeerJ">
        <title>Extensive microbial diversity within the chicken gut microbiome revealed by metagenomics and culture.</title>
        <authorList>
            <person name="Gilroy R."/>
            <person name="Ravi A."/>
            <person name="Getino M."/>
            <person name="Pursley I."/>
            <person name="Horton D.L."/>
            <person name="Alikhan N.F."/>
            <person name="Baker D."/>
            <person name="Gharbi K."/>
            <person name="Hall N."/>
            <person name="Watson M."/>
            <person name="Adriaenssens E.M."/>
            <person name="Foster-Nyarko E."/>
            <person name="Jarju S."/>
            <person name="Secka A."/>
            <person name="Antonio M."/>
            <person name="Oren A."/>
            <person name="Chaudhuri R.R."/>
            <person name="La Ragione R."/>
            <person name="Hildebrand F."/>
            <person name="Pallen M.J."/>
        </authorList>
    </citation>
    <scope>NUCLEOTIDE SEQUENCE</scope>
    <source>
        <strain evidence="2">21143</strain>
    </source>
</reference>
<feature type="domain" description="DUF6291" evidence="1">
    <location>
        <begin position="41"/>
        <end position="115"/>
    </location>
</feature>
<comment type="caution">
    <text evidence="2">The sequence shown here is derived from an EMBL/GenBank/DDBJ whole genome shotgun (WGS) entry which is preliminary data.</text>
</comment>
<dbReference type="Proteomes" id="UP000886722">
    <property type="component" value="Unassembled WGS sequence"/>
</dbReference>
<dbReference type="EMBL" id="DVKT01000057">
    <property type="protein sequence ID" value="HIT39870.1"/>
    <property type="molecule type" value="Genomic_DNA"/>
</dbReference>
<dbReference type="AlphaFoldDB" id="A0A9D1GF50"/>
<reference evidence="2" key="1">
    <citation type="submission" date="2020-10" db="EMBL/GenBank/DDBJ databases">
        <authorList>
            <person name="Gilroy R."/>
        </authorList>
    </citation>
    <scope>NUCLEOTIDE SEQUENCE</scope>
    <source>
        <strain evidence="2">21143</strain>
    </source>
</reference>
<accession>A0A9D1GF50</accession>
<evidence type="ECO:0000313" key="3">
    <source>
        <dbReference type="Proteomes" id="UP000886722"/>
    </source>
</evidence>
<sequence length="120" mass="13831">MKPNQNLDPLAALNNVTEEELSAIQEKEAAKPRKRKPREGFVFLISFYEAIELMPERLQHKAYKVLTRYALYGEMPPKGTPTRIMQSFVGWKRLIDASSKKYDKAIGDRFAGKTDSKIKR</sequence>
<dbReference type="InterPro" id="IPR046258">
    <property type="entry name" value="DUF6291"/>
</dbReference>
<dbReference type="Pfam" id="PF19808">
    <property type="entry name" value="DUF6291"/>
    <property type="match status" value="1"/>
</dbReference>
<gene>
    <name evidence="2" type="ORF">IAD06_07530</name>
</gene>
<organism evidence="2 3">
    <name type="scientific">Candidatus Caccoplasma intestinavium</name>
    <dbReference type="NCBI Taxonomy" id="2840716"/>
    <lineage>
        <taxon>Bacteria</taxon>
        <taxon>Pseudomonadati</taxon>
        <taxon>Bacteroidota</taxon>
        <taxon>Bacteroidia</taxon>
        <taxon>Bacteroidales</taxon>
        <taxon>Bacteroidaceae</taxon>
        <taxon>Bacteroidaceae incertae sedis</taxon>
        <taxon>Candidatus Caccoplasma</taxon>
    </lineage>
</organism>
<evidence type="ECO:0000259" key="1">
    <source>
        <dbReference type="Pfam" id="PF19808"/>
    </source>
</evidence>
<evidence type="ECO:0000313" key="2">
    <source>
        <dbReference type="EMBL" id="HIT39870.1"/>
    </source>
</evidence>
<protein>
    <recommendedName>
        <fullName evidence="1">DUF6291 domain-containing protein</fullName>
    </recommendedName>
</protein>